<evidence type="ECO:0008006" key="2">
    <source>
        <dbReference type="Google" id="ProtNLM"/>
    </source>
</evidence>
<dbReference type="SUPFAM" id="SSF101478">
    <property type="entry name" value="ADP-ribosylglycohydrolase"/>
    <property type="match status" value="1"/>
</dbReference>
<feature type="non-terminal residue" evidence="1">
    <location>
        <position position="172"/>
    </location>
</feature>
<protein>
    <recommendedName>
        <fullName evidence="2">ADP-ribosylglycohydrolase</fullName>
    </recommendedName>
</protein>
<dbReference type="InterPro" id="IPR005502">
    <property type="entry name" value="Ribosyl_crysJ1"/>
</dbReference>
<proteinExistence type="predicted"/>
<name>X1HEN7_9ZZZZ</name>
<organism evidence="1">
    <name type="scientific">marine sediment metagenome</name>
    <dbReference type="NCBI Taxonomy" id="412755"/>
    <lineage>
        <taxon>unclassified sequences</taxon>
        <taxon>metagenomes</taxon>
        <taxon>ecological metagenomes</taxon>
    </lineage>
</organism>
<dbReference type="Gene3D" id="1.10.4080.10">
    <property type="entry name" value="ADP-ribosylation/Crystallin J1"/>
    <property type="match status" value="1"/>
</dbReference>
<sequence length="172" mass="19149">MKELTSKEYSNKVLGSWLGRVAGDFIGAPVEFVPYPTIIEKYGIIEYFPEPIDLDYVNDDEMYEICALVALEKRGSEVTAKDIAQEWVNLLYTLNFTAEKIAIKNLNSGIWPPKSGTHNNYYYDAIGAQMRADIWGQISPGCPEVAKKFAEMDGSISHAGIGIEGEIYLAVL</sequence>
<dbReference type="AlphaFoldDB" id="X1HEN7"/>
<comment type="caution">
    <text evidence="1">The sequence shown here is derived from an EMBL/GenBank/DDBJ whole genome shotgun (WGS) entry which is preliminary data.</text>
</comment>
<reference evidence="1" key="1">
    <citation type="journal article" date="2014" name="Front. Microbiol.">
        <title>High frequency of phylogenetically diverse reductive dehalogenase-homologous genes in deep subseafloor sedimentary metagenomes.</title>
        <authorList>
            <person name="Kawai M."/>
            <person name="Futagami T."/>
            <person name="Toyoda A."/>
            <person name="Takaki Y."/>
            <person name="Nishi S."/>
            <person name="Hori S."/>
            <person name="Arai W."/>
            <person name="Tsubouchi T."/>
            <person name="Morono Y."/>
            <person name="Uchiyama I."/>
            <person name="Ito T."/>
            <person name="Fujiyama A."/>
            <person name="Inagaki F."/>
            <person name="Takami H."/>
        </authorList>
    </citation>
    <scope>NUCLEOTIDE SEQUENCE</scope>
    <source>
        <strain evidence="1">Expedition CK06-06</strain>
    </source>
</reference>
<evidence type="ECO:0000313" key="1">
    <source>
        <dbReference type="EMBL" id="GAH67877.1"/>
    </source>
</evidence>
<accession>X1HEN7</accession>
<dbReference type="InterPro" id="IPR036705">
    <property type="entry name" value="Ribosyl_crysJ1_sf"/>
</dbReference>
<dbReference type="Pfam" id="PF03747">
    <property type="entry name" value="ADP_ribosyl_GH"/>
    <property type="match status" value="1"/>
</dbReference>
<gene>
    <name evidence="1" type="ORF">S03H2_41167</name>
</gene>
<dbReference type="EMBL" id="BARU01025560">
    <property type="protein sequence ID" value="GAH67877.1"/>
    <property type="molecule type" value="Genomic_DNA"/>
</dbReference>